<protein>
    <submittedName>
        <fullName evidence="2">Uncharacterized protein</fullName>
    </submittedName>
</protein>
<comment type="caution">
    <text evidence="2">The sequence shown here is derived from an EMBL/GenBank/DDBJ whole genome shotgun (WGS) entry which is preliminary data.</text>
</comment>
<proteinExistence type="predicted"/>
<evidence type="ECO:0000313" key="2">
    <source>
        <dbReference type="EMBL" id="CAD0093533.1"/>
    </source>
</evidence>
<sequence>MSAVNKRYSHSFSQTTDEPTNNQQEQDDDTASSVRADQAVNISDGMLAIPRGMSIFDLTDTLTGLFDEPQYPSTAAGELLPPPDFRPFFTLIEDPETGEHHHPSVHYIFSDDNPDFLTSTIVDAMGQEQAGTSSEQKVDNNRERMILLDMAPDGKTINEVQSLSPHWQILRTTIGQAPSWADEGSRKDIPGLMLNIQGMESGKLKSQLNRRSNSQEDTMARIEAMISGYTSCLSTLEGVVKKDVLEDEQDVPEETAKAVATQDDN</sequence>
<dbReference type="Proteomes" id="UP000714618">
    <property type="component" value="Unassembled WGS sequence"/>
</dbReference>
<organism evidence="2 3">
    <name type="scientific">Aureobasidium mustum</name>
    <dbReference type="NCBI Taxonomy" id="2773714"/>
    <lineage>
        <taxon>Eukaryota</taxon>
        <taxon>Fungi</taxon>
        <taxon>Dikarya</taxon>
        <taxon>Ascomycota</taxon>
        <taxon>Pezizomycotina</taxon>
        <taxon>Dothideomycetes</taxon>
        <taxon>Dothideomycetidae</taxon>
        <taxon>Dothideales</taxon>
        <taxon>Saccotheciaceae</taxon>
        <taxon>Aureobasidium</taxon>
    </lineage>
</organism>
<dbReference type="EMBL" id="CAIJEO010000005">
    <property type="protein sequence ID" value="CAD0093533.1"/>
    <property type="molecule type" value="Genomic_DNA"/>
</dbReference>
<evidence type="ECO:0000256" key="1">
    <source>
        <dbReference type="SAM" id="MobiDB-lite"/>
    </source>
</evidence>
<feature type="region of interest" description="Disordered" evidence="1">
    <location>
        <begin position="245"/>
        <end position="265"/>
    </location>
</feature>
<keyword evidence="3" id="KW-1185">Reference proteome</keyword>
<evidence type="ECO:0000313" key="3">
    <source>
        <dbReference type="Proteomes" id="UP000714618"/>
    </source>
</evidence>
<dbReference type="AlphaFoldDB" id="A0A9N8JTD4"/>
<feature type="compositionally biased region" description="Polar residues" evidence="1">
    <location>
        <begin position="10"/>
        <end position="24"/>
    </location>
</feature>
<reference evidence="2" key="1">
    <citation type="submission" date="2020-06" db="EMBL/GenBank/DDBJ databases">
        <authorList>
            <person name="Onetto C."/>
        </authorList>
    </citation>
    <scope>NUCLEOTIDE SEQUENCE</scope>
</reference>
<dbReference type="OrthoDB" id="1681166at2759"/>
<feature type="region of interest" description="Disordered" evidence="1">
    <location>
        <begin position="1"/>
        <end position="34"/>
    </location>
</feature>
<name>A0A9N8JTD4_9PEZI</name>
<accession>A0A9N8JTD4</accession>
<gene>
    <name evidence="2" type="ORF">AWRI4233_LOCUS4253</name>
</gene>
<dbReference type="Gene3D" id="2.60.270.60">
    <property type="match status" value="1"/>
</dbReference>